<evidence type="ECO:0000256" key="1">
    <source>
        <dbReference type="SAM" id="Phobius"/>
    </source>
</evidence>
<keyword evidence="1" id="KW-1133">Transmembrane helix</keyword>
<proteinExistence type="predicted"/>
<protein>
    <recommendedName>
        <fullName evidence="4">Secreted protein</fullName>
    </recommendedName>
</protein>
<evidence type="ECO:0008006" key="4">
    <source>
        <dbReference type="Google" id="ProtNLM"/>
    </source>
</evidence>
<dbReference type="EMBL" id="JAQOSK010000022">
    <property type="protein sequence ID" value="MDC2960392.1"/>
    <property type="molecule type" value="Genomic_DNA"/>
</dbReference>
<feature type="transmembrane region" description="Helical" evidence="1">
    <location>
        <begin position="6"/>
        <end position="25"/>
    </location>
</feature>
<keyword evidence="1" id="KW-0812">Transmembrane</keyword>
<sequence>MTGIVLNVVIGLVTSMLSGSSVWLWQRHARRRFLRRKARFFGIVPGDVCIVVMNNKWNAPGSAQHRDVQAMLKAAMLAAELGCEVTMRSSDEFRGSNGSAVEFCIGSPENGSNVRTGGHLRHNLPGVTVHPFGTPGLSMAIEVGGEVFSWDRGEREHALVAKFHPPGAQRPVVLISGQSSVANHAAMHYLLTSWKELAALLHATERFCFIVRVESIGTYDFYGGTLARDVSAVAFTIPGQ</sequence>
<keyword evidence="3" id="KW-1185">Reference proteome</keyword>
<reference evidence="2 3" key="1">
    <citation type="journal article" date="2015" name="Int. J. Syst. Evol. Microbiol.">
        <title>Streptomyces gilvifuscus sp. nov., an actinomycete that produces antibacterial compounds isolated from soil.</title>
        <authorList>
            <person name="Nguyen T.M."/>
            <person name="Kim J."/>
        </authorList>
    </citation>
    <scope>NUCLEOTIDE SEQUENCE [LARGE SCALE GENOMIC DNA]</scope>
    <source>
        <strain evidence="2 3">T113</strain>
    </source>
</reference>
<dbReference type="RefSeq" id="WP_272178540.1">
    <property type="nucleotide sequence ID" value="NZ_JAQOSK010000022.1"/>
</dbReference>
<evidence type="ECO:0000313" key="2">
    <source>
        <dbReference type="EMBL" id="MDC2960392.1"/>
    </source>
</evidence>
<comment type="caution">
    <text evidence="2">The sequence shown here is derived from an EMBL/GenBank/DDBJ whole genome shotgun (WGS) entry which is preliminary data.</text>
</comment>
<organism evidence="2 3">
    <name type="scientific">Streptomyces gilvifuscus</name>
    <dbReference type="NCBI Taxonomy" id="1550617"/>
    <lineage>
        <taxon>Bacteria</taxon>
        <taxon>Bacillati</taxon>
        <taxon>Actinomycetota</taxon>
        <taxon>Actinomycetes</taxon>
        <taxon>Kitasatosporales</taxon>
        <taxon>Streptomycetaceae</taxon>
        <taxon>Streptomyces</taxon>
    </lineage>
</organism>
<evidence type="ECO:0000313" key="3">
    <source>
        <dbReference type="Proteomes" id="UP001221328"/>
    </source>
</evidence>
<gene>
    <name evidence="2" type="ORF">PO587_38800</name>
</gene>
<name>A0ABT5G736_9ACTN</name>
<dbReference type="Proteomes" id="UP001221328">
    <property type="component" value="Unassembled WGS sequence"/>
</dbReference>
<keyword evidence="1" id="KW-0472">Membrane</keyword>
<accession>A0ABT5G736</accession>